<comment type="caution">
    <text evidence="16">The sequence shown here is derived from an EMBL/GenBank/DDBJ whole genome shotgun (WGS) entry which is preliminary data.</text>
</comment>
<protein>
    <recommendedName>
        <fullName evidence="15">Protein kinase domain-containing protein</fullName>
    </recommendedName>
</protein>
<dbReference type="PROSITE" id="PS00107">
    <property type="entry name" value="PROTEIN_KINASE_ATP"/>
    <property type="match status" value="1"/>
</dbReference>
<dbReference type="PROSITE" id="PS00108">
    <property type="entry name" value="PROTEIN_KINASE_ST"/>
    <property type="match status" value="1"/>
</dbReference>
<dbReference type="GO" id="GO:0045087">
    <property type="term" value="P:innate immune response"/>
    <property type="evidence" value="ECO:0007669"/>
    <property type="project" value="InterPro"/>
</dbReference>
<keyword evidence="6" id="KW-0732">Signal</keyword>
<comment type="subcellular location">
    <subcellularLocation>
        <location evidence="1">Cell membrane</location>
        <topology evidence="1">Single-pass membrane protein</topology>
    </subcellularLocation>
</comment>
<dbReference type="SUPFAM" id="SSF56112">
    <property type="entry name" value="Protein kinase-like (PK-like)"/>
    <property type="match status" value="1"/>
</dbReference>
<dbReference type="GO" id="GO:0019199">
    <property type="term" value="F:transmembrane receptor protein kinase activity"/>
    <property type="evidence" value="ECO:0007669"/>
    <property type="project" value="InterPro"/>
</dbReference>
<dbReference type="InterPro" id="IPR044812">
    <property type="entry name" value="CERK1/LYK3-like"/>
</dbReference>
<dbReference type="GO" id="GO:0015936">
    <property type="term" value="P:coenzyme A metabolic process"/>
    <property type="evidence" value="ECO:0007669"/>
    <property type="project" value="InterPro"/>
</dbReference>
<sequence length="307" mass="33891">GFSAESQNSTVTSFSSDKATNFPYHEIRDATSNFSLSRKIGQGSYGTVYLGKLRGTDVAVKQMKDTKSREFLSELNMLCKVHHTNLIELIGHAVGGDSLFLVYEFAQNGALSDHLHKSSVRGFAPLPWTTRVQIALDAAKGLEYIHLHIKPHYVHRDVKTSNILLDSNFRAQIADFGLVKLLEEHSKEIGTAASRITSMTSSACKEDTRLAPCVAAPFPKHEKVVDPVVASAPLPFEEDKEVVKAIIAAITPFYSLESKLGDYYRADAIRTEALQRITGKSLDGLPLVGLQLRFHLGQCWEMPVGYV</sequence>
<keyword evidence="10" id="KW-1133">Transmembrane helix</keyword>
<evidence type="ECO:0000256" key="2">
    <source>
        <dbReference type="ARBA" id="ARBA00022475"/>
    </source>
</evidence>
<keyword evidence="4" id="KW-0808">Transferase</keyword>
<dbReference type="PROSITE" id="PS50011">
    <property type="entry name" value="PROTEIN_KINASE_DOM"/>
    <property type="match status" value="1"/>
</dbReference>
<keyword evidence="7 13" id="KW-0547">Nucleotide-binding</keyword>
<organism evidence="16 17">
    <name type="scientific">Escallonia rubra</name>
    <dbReference type="NCBI Taxonomy" id="112253"/>
    <lineage>
        <taxon>Eukaryota</taxon>
        <taxon>Viridiplantae</taxon>
        <taxon>Streptophyta</taxon>
        <taxon>Embryophyta</taxon>
        <taxon>Tracheophyta</taxon>
        <taxon>Spermatophyta</taxon>
        <taxon>Magnoliopsida</taxon>
        <taxon>eudicotyledons</taxon>
        <taxon>Gunneridae</taxon>
        <taxon>Pentapetalae</taxon>
        <taxon>asterids</taxon>
        <taxon>campanulids</taxon>
        <taxon>Escalloniales</taxon>
        <taxon>Escalloniaceae</taxon>
        <taxon>Escallonia</taxon>
    </lineage>
</organism>
<evidence type="ECO:0000259" key="15">
    <source>
        <dbReference type="PROSITE" id="PS50011"/>
    </source>
</evidence>
<keyword evidence="11" id="KW-0472">Membrane</keyword>
<dbReference type="InterPro" id="IPR008271">
    <property type="entry name" value="Ser/Thr_kinase_AS"/>
</dbReference>
<keyword evidence="8" id="KW-0418">Kinase</keyword>
<dbReference type="PANTHER" id="PTHR46204:SF5">
    <property type="entry name" value="PROTEIN KINASE DOMAIN-CONTAINING PROTEIN"/>
    <property type="match status" value="1"/>
</dbReference>
<dbReference type="AlphaFoldDB" id="A0AA88QU82"/>
<evidence type="ECO:0000256" key="12">
    <source>
        <dbReference type="ARBA" id="ARBA00023157"/>
    </source>
</evidence>
<dbReference type="InterPro" id="IPR001245">
    <property type="entry name" value="Ser-Thr/Tyr_kinase_cat_dom"/>
</dbReference>
<keyword evidence="12" id="KW-1015">Disulfide bond</keyword>
<evidence type="ECO:0000256" key="3">
    <source>
        <dbReference type="ARBA" id="ARBA00022527"/>
    </source>
</evidence>
<evidence type="ECO:0000256" key="1">
    <source>
        <dbReference type="ARBA" id="ARBA00004162"/>
    </source>
</evidence>
<feature type="non-terminal residue" evidence="16">
    <location>
        <position position="1"/>
    </location>
</feature>
<dbReference type="Pfam" id="PF07714">
    <property type="entry name" value="PK_Tyr_Ser-Thr"/>
    <property type="match status" value="1"/>
</dbReference>
<name>A0AA88QU82_9ASTE</name>
<dbReference type="Gene3D" id="1.10.3270.10">
    <property type="entry name" value="HMGR, N-terminal domain"/>
    <property type="match status" value="1"/>
</dbReference>
<keyword evidence="3 14" id="KW-0723">Serine/threonine-protein kinase</keyword>
<evidence type="ECO:0000256" key="4">
    <source>
        <dbReference type="ARBA" id="ARBA00022679"/>
    </source>
</evidence>
<dbReference type="Gene3D" id="3.30.200.20">
    <property type="entry name" value="Phosphorylase Kinase, domain 1"/>
    <property type="match status" value="1"/>
</dbReference>
<evidence type="ECO:0000256" key="7">
    <source>
        <dbReference type="ARBA" id="ARBA00022741"/>
    </source>
</evidence>
<proteinExistence type="inferred from homology"/>
<evidence type="ECO:0000256" key="9">
    <source>
        <dbReference type="ARBA" id="ARBA00022840"/>
    </source>
</evidence>
<dbReference type="GO" id="GO:0005886">
    <property type="term" value="C:plasma membrane"/>
    <property type="evidence" value="ECO:0007669"/>
    <property type="project" value="UniProtKB-SubCell"/>
</dbReference>
<evidence type="ECO:0000313" key="17">
    <source>
        <dbReference type="Proteomes" id="UP001187471"/>
    </source>
</evidence>
<gene>
    <name evidence="16" type="ORF">RJ640_001615</name>
</gene>
<dbReference type="GO" id="GO:0005524">
    <property type="term" value="F:ATP binding"/>
    <property type="evidence" value="ECO:0007669"/>
    <property type="project" value="UniProtKB-UniRule"/>
</dbReference>
<dbReference type="InterPro" id="IPR023282">
    <property type="entry name" value="HMG_CoA_Rdtase_N"/>
</dbReference>
<evidence type="ECO:0000313" key="16">
    <source>
        <dbReference type="EMBL" id="KAK2976222.1"/>
    </source>
</evidence>
<accession>A0AA88QU82</accession>
<keyword evidence="2" id="KW-1003">Cell membrane</keyword>
<evidence type="ECO:0000256" key="6">
    <source>
        <dbReference type="ARBA" id="ARBA00022729"/>
    </source>
</evidence>
<feature type="binding site" evidence="13">
    <location>
        <position position="61"/>
    </location>
    <ligand>
        <name>ATP</name>
        <dbReference type="ChEBI" id="CHEBI:30616"/>
    </ligand>
</feature>
<feature type="domain" description="Protein kinase" evidence="15">
    <location>
        <begin position="34"/>
        <end position="307"/>
    </location>
</feature>
<dbReference type="PANTHER" id="PTHR46204">
    <property type="entry name" value="CHITIN ELICITOR RECEPTOR KINASE 1-RELATED"/>
    <property type="match status" value="1"/>
</dbReference>
<evidence type="ECO:0000256" key="5">
    <source>
        <dbReference type="ARBA" id="ARBA00022692"/>
    </source>
</evidence>
<dbReference type="SMART" id="SM00220">
    <property type="entry name" value="S_TKc"/>
    <property type="match status" value="1"/>
</dbReference>
<dbReference type="Proteomes" id="UP001187471">
    <property type="component" value="Unassembled WGS sequence"/>
</dbReference>
<dbReference type="InterPro" id="IPR002202">
    <property type="entry name" value="HMG_CoA_Rdtase"/>
</dbReference>
<dbReference type="Gene3D" id="1.10.510.10">
    <property type="entry name" value="Transferase(Phosphotransferase) domain 1"/>
    <property type="match status" value="1"/>
</dbReference>
<evidence type="ECO:0000256" key="13">
    <source>
        <dbReference type="PROSITE-ProRule" id="PRU10141"/>
    </source>
</evidence>
<keyword evidence="9 13" id="KW-0067">ATP-binding</keyword>
<evidence type="ECO:0000256" key="8">
    <source>
        <dbReference type="ARBA" id="ARBA00022777"/>
    </source>
</evidence>
<dbReference type="InterPro" id="IPR000719">
    <property type="entry name" value="Prot_kinase_dom"/>
</dbReference>
<reference evidence="16" key="1">
    <citation type="submission" date="2022-12" db="EMBL/GenBank/DDBJ databases">
        <title>Draft genome assemblies for two species of Escallonia (Escalloniales).</title>
        <authorList>
            <person name="Chanderbali A."/>
            <person name="Dervinis C."/>
            <person name="Anghel I."/>
            <person name="Soltis D."/>
            <person name="Soltis P."/>
            <person name="Zapata F."/>
        </authorList>
    </citation>
    <scope>NUCLEOTIDE SEQUENCE</scope>
    <source>
        <strain evidence="16">UCBG92.1500</strain>
        <tissue evidence="16">Leaf</tissue>
    </source>
</reference>
<evidence type="ECO:0000256" key="10">
    <source>
        <dbReference type="ARBA" id="ARBA00022989"/>
    </source>
</evidence>
<evidence type="ECO:0000256" key="14">
    <source>
        <dbReference type="RuleBase" id="RU000304"/>
    </source>
</evidence>
<keyword evidence="17" id="KW-1185">Reference proteome</keyword>
<dbReference type="GO" id="GO:0004420">
    <property type="term" value="F:hydroxymethylglutaryl-CoA reductase (NADPH) activity"/>
    <property type="evidence" value="ECO:0007669"/>
    <property type="project" value="InterPro"/>
</dbReference>
<dbReference type="InterPro" id="IPR017441">
    <property type="entry name" value="Protein_kinase_ATP_BS"/>
</dbReference>
<dbReference type="InterPro" id="IPR011009">
    <property type="entry name" value="Kinase-like_dom_sf"/>
</dbReference>
<keyword evidence="5" id="KW-0812">Transmembrane</keyword>
<comment type="similarity">
    <text evidence="14">Belongs to the protein kinase superfamily.</text>
</comment>
<dbReference type="PROSITE" id="PS50065">
    <property type="entry name" value="HMG_COA_REDUCTASE_4"/>
    <property type="match status" value="1"/>
</dbReference>
<dbReference type="GO" id="GO:0004674">
    <property type="term" value="F:protein serine/threonine kinase activity"/>
    <property type="evidence" value="ECO:0007669"/>
    <property type="project" value="UniProtKB-KW"/>
</dbReference>
<evidence type="ECO:0000256" key="11">
    <source>
        <dbReference type="ARBA" id="ARBA00023136"/>
    </source>
</evidence>
<dbReference type="EMBL" id="JAVXUO010002102">
    <property type="protein sequence ID" value="KAK2976222.1"/>
    <property type="molecule type" value="Genomic_DNA"/>
</dbReference>